<name>A0A0Q9ZNS2_9FLAO</name>
<feature type="transmembrane region" description="Helical" evidence="1">
    <location>
        <begin position="112"/>
        <end position="134"/>
    </location>
</feature>
<protein>
    <submittedName>
        <fullName evidence="2">Uncharacterized protein</fullName>
    </submittedName>
</protein>
<comment type="caution">
    <text evidence="2">The sequence shown here is derived from an EMBL/GenBank/DDBJ whole genome shotgun (WGS) entry which is preliminary data.</text>
</comment>
<sequence length="135" mass="15879">MAKEINLDIKIKHLEFLQNIITRMNSNSFYIKGWTITLVSAIFAISKEDSISYSILFLGVPIFWSLDAFYLSREKQFRKLYELVSADSKNIEPFSLNIEEVEKKKINWFRCLFSITIGPIYMVIIAAIFLLKYYN</sequence>
<accession>A0A0Q9ZNS2</accession>
<dbReference type="RefSeq" id="WP_057480374.1">
    <property type="nucleotide sequence ID" value="NZ_BMWR01000002.1"/>
</dbReference>
<dbReference type="STRING" id="270918.APR42_01405"/>
<keyword evidence="1" id="KW-1133">Transmembrane helix</keyword>
<feature type="transmembrane region" description="Helical" evidence="1">
    <location>
        <begin position="51"/>
        <end position="71"/>
    </location>
</feature>
<evidence type="ECO:0000256" key="1">
    <source>
        <dbReference type="SAM" id="Phobius"/>
    </source>
</evidence>
<keyword evidence="1" id="KW-0812">Transmembrane</keyword>
<dbReference type="AlphaFoldDB" id="A0A0Q9ZNS2"/>
<evidence type="ECO:0000313" key="3">
    <source>
        <dbReference type="Proteomes" id="UP000051643"/>
    </source>
</evidence>
<feature type="transmembrane region" description="Helical" evidence="1">
    <location>
        <begin position="29"/>
        <end position="45"/>
    </location>
</feature>
<organism evidence="2 3">
    <name type="scientific">Salegentibacter mishustinae</name>
    <dbReference type="NCBI Taxonomy" id="270918"/>
    <lineage>
        <taxon>Bacteria</taxon>
        <taxon>Pseudomonadati</taxon>
        <taxon>Bacteroidota</taxon>
        <taxon>Flavobacteriia</taxon>
        <taxon>Flavobacteriales</taxon>
        <taxon>Flavobacteriaceae</taxon>
        <taxon>Salegentibacter</taxon>
    </lineage>
</organism>
<evidence type="ECO:0000313" key="2">
    <source>
        <dbReference type="EMBL" id="KRG30551.1"/>
    </source>
</evidence>
<keyword evidence="3" id="KW-1185">Reference proteome</keyword>
<dbReference type="Proteomes" id="UP000051643">
    <property type="component" value="Unassembled WGS sequence"/>
</dbReference>
<proteinExistence type="predicted"/>
<keyword evidence="1" id="KW-0472">Membrane</keyword>
<dbReference type="EMBL" id="LKTP01000001">
    <property type="protein sequence ID" value="KRG30551.1"/>
    <property type="molecule type" value="Genomic_DNA"/>
</dbReference>
<gene>
    <name evidence="2" type="ORF">APR42_01405</name>
</gene>
<reference evidence="2" key="1">
    <citation type="submission" date="2015-10" db="EMBL/GenBank/DDBJ databases">
        <title>Draft genome sequence of Salegentibacter mishustinae KCTC 12263.</title>
        <authorList>
            <person name="Lin W."/>
            <person name="Zheng Q."/>
        </authorList>
    </citation>
    <scope>NUCLEOTIDE SEQUENCE [LARGE SCALE GENOMIC DNA]</scope>
    <source>
        <strain evidence="2">KCTC 12263</strain>
    </source>
</reference>